<comment type="caution">
    <text evidence="1">The sequence shown here is derived from an EMBL/GenBank/DDBJ whole genome shotgun (WGS) entry which is preliminary data.</text>
</comment>
<sequence>MAIGELQIEANRFCEFVKGEINSQPLPAPTLEFVGPEYANIFLERIECLSCSIDFAASVNRTVVVNAALNVHYLTSLAAVFAAGDLQPPATEVEPRTIQLLFSVDVVDGAAQLKWSAQASWAQAELPYTGELPMPLPDNAIATAGAVIASPALIAIRVGTATTDVLTTSPVDKLAGNDWTYLISGTFFVDLLKQNLSSALQKEVEPGELEISKVPRGEWEKSPAPCAHAWAEMTAIGRCVWLVDIPIDIDLVGTFEISGSALTITIVLSWDPDSTWCEILGSAILSPFTGSVINTILEPFQTNSVAAFVPIRMYADSEVSSRMEDVDPPGPGFQKVETGATDSVTYRRTTQLGVFGNQFLFKSAAVTSAGLEMRGSLKPRPGLKGLVGEFSVPGFGYQMACEPSPTAGVKWFPGTVSLRGVNHIGPPHVFTESTALTPPNAWAVVYDKSAYFANELVVTFNDPPGQRLPIGTETSVVLFTDCGIRGVNFGPIPADTLSGDTAVLRNWKRAANQICGAITDPWTEQIDGRVILEWMVNPLLDPDPDRIKLMAPLRLWTLGLRDLPAGIPIEFVAVNGQGLERSIGILDGLSVAAMNVVTRADEKLGIRTREQIAAPGVAVMRQTWLSPMDSTPLDGFGVESYHPRSSTFELRRNNSEVRYVRVGQSTFDEPPIMPARDVTATHPSIERVDASANGGPPAWARVHRLDRRTIAFGDGDRLIVATMKPTTRIR</sequence>
<dbReference type="RefSeq" id="WP_275232775.1">
    <property type="nucleotide sequence ID" value="NZ_JARDXE010000023.1"/>
</dbReference>
<dbReference type="EMBL" id="JARDXE010000023">
    <property type="protein sequence ID" value="MDE8649072.1"/>
    <property type="molecule type" value="Genomic_DNA"/>
</dbReference>
<reference evidence="1" key="1">
    <citation type="submission" date="2023-02" db="EMBL/GenBank/DDBJ databases">
        <title>A novel hydrolase synthesized by Rhodococcus erythropolis HQ is responsible for the detoxification of Zearalenone.</title>
        <authorList>
            <person name="Hu J."/>
            <person name="Xu J."/>
        </authorList>
    </citation>
    <scope>NUCLEOTIDE SEQUENCE</scope>
    <source>
        <strain evidence="1">HQ</strain>
    </source>
</reference>
<name>A0AAW6LVD0_RHOSG</name>
<proteinExistence type="predicted"/>
<evidence type="ECO:0000313" key="2">
    <source>
        <dbReference type="Proteomes" id="UP001217325"/>
    </source>
</evidence>
<organism evidence="1 2">
    <name type="scientific">Rhodococcus qingshengii</name>
    <dbReference type="NCBI Taxonomy" id="334542"/>
    <lineage>
        <taxon>Bacteria</taxon>
        <taxon>Bacillati</taxon>
        <taxon>Actinomycetota</taxon>
        <taxon>Actinomycetes</taxon>
        <taxon>Mycobacteriales</taxon>
        <taxon>Nocardiaceae</taxon>
        <taxon>Rhodococcus</taxon>
        <taxon>Rhodococcus erythropolis group</taxon>
    </lineage>
</organism>
<evidence type="ECO:0000313" key="1">
    <source>
        <dbReference type="EMBL" id="MDE8649072.1"/>
    </source>
</evidence>
<evidence type="ECO:0008006" key="3">
    <source>
        <dbReference type="Google" id="ProtNLM"/>
    </source>
</evidence>
<gene>
    <name evidence="1" type="ORF">PXH69_29280</name>
</gene>
<accession>A0AAW6LVD0</accession>
<dbReference type="Proteomes" id="UP001217325">
    <property type="component" value="Unassembled WGS sequence"/>
</dbReference>
<dbReference type="AlphaFoldDB" id="A0AAW6LVD0"/>
<protein>
    <recommendedName>
        <fullName evidence="3">Tip attachment protein J domain-containing protein</fullName>
    </recommendedName>
</protein>